<dbReference type="SUPFAM" id="SSF69349">
    <property type="entry name" value="Phage fibre proteins"/>
    <property type="match status" value="1"/>
</dbReference>
<reference evidence="2 3" key="1">
    <citation type="submission" date="2016-11" db="EMBL/GenBank/DDBJ databases">
        <title>Whole genomes of Flavobacteriaceae.</title>
        <authorList>
            <person name="Stine C."/>
            <person name="Li C."/>
            <person name="Tadesse D."/>
        </authorList>
    </citation>
    <scope>NUCLEOTIDE SEQUENCE [LARGE SCALE GENOMIC DNA]</scope>
    <source>
        <strain evidence="2 3">CCUG 60112</strain>
    </source>
</reference>
<dbReference type="Pfam" id="PF04717">
    <property type="entry name" value="Phage_base_V"/>
    <property type="match status" value="1"/>
</dbReference>
<dbReference type="InterPro" id="IPR006531">
    <property type="entry name" value="Gp5/Vgr_OB"/>
</dbReference>
<dbReference type="Gene3D" id="2.30.110.50">
    <property type="match status" value="1"/>
</dbReference>
<name>A0ABX4CT94_9FLAO</name>
<accession>A0ABX4CT94</accession>
<sequence length="618" mass="68760">MALQTVTTIKIGETTITNFSKLKIIQKIHDHHSFSIAVRQDLLVEEFKSVMPASQRLYGEKISIEIKPLPGLDDLMIDANPNHYIMQFYGVVTNVRIQKSRNKDMEKIMLIKGNSTSILLDGAKECNSFTNMSMADIVNKVKTGYDIDMEVIPLYENNLAYTVQYNESDFDFLNRLAMQNGEWFYSNGRKITFGDAGGPLQPKLIYGINMHDFSYEMKVLPTQFKTIENDNRAGEYYTDNTLDYRNEVEGFHQNFINKSNQVFTKETVLQLNQNSAGANGRSSVEKYTKNKMRFVMSGLMQVKAASEVPGITIGNDVLIQGLDKQLESSYRVTKLTHICDDGGGYHNHFTAVNLAGSTFSPKTNPDLIAKCKSQTAVVTANADPEGLSGIKVQMPWQQAKGETTPYIPLVQYYGGDARGSHIIPEIGDTVFVDFQGGNAELPIVTGTMTSRKEKSGYSTPNNDIKAVMHSRSGNRIITDDATGDIKIESQKGETIAVIHGDGNIRFKAPKNIELEAGEDIIMKAGRDIKADAKENIEIEAGNNINQEAGNDIGIIAQGDINEFGDNKTENITENYKRSSHESTQFADEVKIFSTQENMLLESSQKTVEINSAEKSNLF</sequence>
<dbReference type="Gene3D" id="2.40.50.230">
    <property type="entry name" value="Gp5 N-terminal domain"/>
    <property type="match status" value="1"/>
</dbReference>
<comment type="caution">
    <text evidence="2">The sequence shown here is derived from an EMBL/GenBank/DDBJ whole genome shotgun (WGS) entry which is preliminary data.</text>
</comment>
<evidence type="ECO:0000313" key="2">
    <source>
        <dbReference type="EMBL" id="OXB05367.1"/>
    </source>
</evidence>
<gene>
    <name evidence="2" type="ORF">B0A81_13950</name>
</gene>
<proteinExistence type="predicted"/>
<protein>
    <submittedName>
        <fullName evidence="2">Type IV secretion protein Rhs</fullName>
    </submittedName>
</protein>
<dbReference type="Gene3D" id="4.10.220.110">
    <property type="match status" value="1"/>
</dbReference>
<dbReference type="SUPFAM" id="SSF69255">
    <property type="entry name" value="gp5 N-terminal domain-like"/>
    <property type="match status" value="1"/>
</dbReference>
<dbReference type="Gene3D" id="3.55.50.10">
    <property type="entry name" value="Baseplate protein-like domains"/>
    <property type="match status" value="1"/>
</dbReference>
<dbReference type="RefSeq" id="WP_089058607.1">
    <property type="nucleotide sequence ID" value="NZ_MUHD01000027.1"/>
</dbReference>
<evidence type="ECO:0000313" key="3">
    <source>
        <dbReference type="Proteomes" id="UP000198381"/>
    </source>
</evidence>
<organism evidence="2 3">
    <name type="scientific">Flavobacterium plurextorum</name>
    <dbReference type="NCBI Taxonomy" id="1114867"/>
    <lineage>
        <taxon>Bacteria</taxon>
        <taxon>Pseudomonadati</taxon>
        <taxon>Bacteroidota</taxon>
        <taxon>Flavobacteriia</taxon>
        <taxon>Flavobacteriales</taxon>
        <taxon>Flavobacteriaceae</taxon>
        <taxon>Flavobacterium</taxon>
    </lineage>
</organism>
<dbReference type="Pfam" id="PF05954">
    <property type="entry name" value="Phage_GPD"/>
    <property type="match status" value="1"/>
</dbReference>
<evidence type="ECO:0000259" key="1">
    <source>
        <dbReference type="Pfam" id="PF04717"/>
    </source>
</evidence>
<dbReference type="EMBL" id="MUHD01000027">
    <property type="protein sequence ID" value="OXB05367.1"/>
    <property type="molecule type" value="Genomic_DNA"/>
</dbReference>
<dbReference type="Proteomes" id="UP000198381">
    <property type="component" value="Unassembled WGS sequence"/>
</dbReference>
<dbReference type="SUPFAM" id="SSF69279">
    <property type="entry name" value="Phage tail proteins"/>
    <property type="match status" value="1"/>
</dbReference>
<dbReference type="InterPro" id="IPR037026">
    <property type="entry name" value="Vgr_OB-fold_dom_sf"/>
</dbReference>
<keyword evidence="3" id="KW-1185">Reference proteome</keyword>
<feature type="domain" description="Gp5/Type VI secretion system Vgr protein OB-fold" evidence="1">
    <location>
        <begin position="374"/>
        <end position="447"/>
    </location>
</feature>